<gene>
    <name evidence="1" type="ORF">B0E33_11695</name>
</gene>
<accession>A0ABN4WXY6</accession>
<protein>
    <recommendedName>
        <fullName evidence="3">DUF1203 domain-containing protein</fullName>
    </recommendedName>
</protein>
<sequence>MFQIEPLPATEFAHLSSLSDTELAQKGIQVHISDGAFPCRVSLADAAPGTRVYLLNFEHQPGETPYRSQHAIFVADGAKENHPAPDTIPEVVAKRLLSARAFNRAHEMIDAEVVEGRELEGVIRTFFDNPQVDYIHLHFARRGCYAARVSRTAWT</sequence>
<evidence type="ECO:0008006" key="3">
    <source>
        <dbReference type="Google" id="ProtNLM"/>
    </source>
</evidence>
<evidence type="ECO:0000313" key="1">
    <source>
        <dbReference type="EMBL" id="AQQ04163.1"/>
    </source>
</evidence>
<proteinExistence type="predicted"/>
<dbReference type="Proteomes" id="UP000188174">
    <property type="component" value="Chromosome"/>
</dbReference>
<organism evidence="1 2">
    <name type="scientific">Roseibium algicola</name>
    <dbReference type="NCBI Taxonomy" id="2857014"/>
    <lineage>
        <taxon>Bacteria</taxon>
        <taxon>Pseudomonadati</taxon>
        <taxon>Pseudomonadota</taxon>
        <taxon>Alphaproteobacteria</taxon>
        <taxon>Hyphomicrobiales</taxon>
        <taxon>Stappiaceae</taxon>
        <taxon>Roseibium</taxon>
    </lineage>
</organism>
<dbReference type="RefSeq" id="WP_077291310.1">
    <property type="nucleotide sequence ID" value="NZ_CP019630.1"/>
</dbReference>
<dbReference type="InterPro" id="IPR009593">
    <property type="entry name" value="DUF1203"/>
</dbReference>
<keyword evidence="2" id="KW-1185">Reference proteome</keyword>
<evidence type="ECO:0000313" key="2">
    <source>
        <dbReference type="Proteomes" id="UP000188174"/>
    </source>
</evidence>
<dbReference type="PIRSF" id="PIRSF034110">
    <property type="entry name" value="DUF1203"/>
    <property type="match status" value="1"/>
</dbReference>
<name>A0ABN4WXY6_9HYPH</name>
<dbReference type="Pfam" id="PF06718">
    <property type="entry name" value="DUF1203"/>
    <property type="match status" value="1"/>
</dbReference>
<reference evidence="1 2" key="1">
    <citation type="submission" date="2017-02" db="EMBL/GenBank/DDBJ databases">
        <authorList>
            <person name="Jeong S."/>
        </authorList>
    </citation>
    <scope>NUCLEOTIDE SEQUENCE [LARGE SCALE GENOMIC DNA]</scope>
    <source>
        <strain evidence="1 2">RMAR6-6</strain>
    </source>
</reference>
<dbReference type="EMBL" id="CP019630">
    <property type="protein sequence ID" value="AQQ04163.1"/>
    <property type="molecule type" value="Genomic_DNA"/>
</dbReference>